<proteinExistence type="predicted"/>
<evidence type="ECO:0000313" key="3">
    <source>
        <dbReference type="Proteomes" id="UP001465426"/>
    </source>
</evidence>
<keyword evidence="1" id="KW-0732">Signal</keyword>
<feature type="signal peptide" evidence="1">
    <location>
        <begin position="1"/>
        <end position="23"/>
    </location>
</feature>
<dbReference type="RefSeq" id="WP_048718544.1">
    <property type="nucleotide sequence ID" value="NZ_JBBMFN010000048.1"/>
</dbReference>
<comment type="caution">
    <text evidence="2">The sequence shown here is derived from an EMBL/GenBank/DDBJ whole genome shotgun (WGS) entry which is preliminary data.</text>
</comment>
<keyword evidence="3" id="KW-1185">Reference proteome</keyword>
<accession>A0ABV1F435</accession>
<dbReference type="Proteomes" id="UP001465426">
    <property type="component" value="Unassembled WGS sequence"/>
</dbReference>
<organism evidence="2 3">
    <name type="scientific">Niallia hominis</name>
    <dbReference type="NCBI Taxonomy" id="3133173"/>
    <lineage>
        <taxon>Bacteria</taxon>
        <taxon>Bacillati</taxon>
        <taxon>Bacillota</taxon>
        <taxon>Bacilli</taxon>
        <taxon>Bacillales</taxon>
        <taxon>Bacillaceae</taxon>
        <taxon>Niallia</taxon>
    </lineage>
</organism>
<reference evidence="2 3" key="1">
    <citation type="submission" date="2024-03" db="EMBL/GenBank/DDBJ databases">
        <title>Human intestinal bacterial collection.</title>
        <authorList>
            <person name="Pauvert C."/>
            <person name="Hitch T.C.A."/>
            <person name="Clavel T."/>
        </authorList>
    </citation>
    <scope>NUCLEOTIDE SEQUENCE [LARGE SCALE GENOMIC DNA]</scope>
    <source>
        <strain evidence="2 3">CLA-SR-H024</strain>
    </source>
</reference>
<dbReference type="EMBL" id="JBBMFN010000048">
    <property type="protein sequence ID" value="MEQ2467333.1"/>
    <property type="molecule type" value="Genomic_DNA"/>
</dbReference>
<name>A0ABV1F435_9BACI</name>
<feature type="chain" id="PRO_5046003331" evidence="1">
    <location>
        <begin position="24"/>
        <end position="191"/>
    </location>
</feature>
<evidence type="ECO:0000256" key="1">
    <source>
        <dbReference type="SAM" id="SignalP"/>
    </source>
</evidence>
<protein>
    <submittedName>
        <fullName evidence="2">Uncharacterized protein</fullName>
    </submittedName>
</protein>
<gene>
    <name evidence="2" type="ORF">WMO63_16885</name>
</gene>
<evidence type="ECO:0000313" key="2">
    <source>
        <dbReference type="EMBL" id="MEQ2467333.1"/>
    </source>
</evidence>
<sequence>MKRIILTFGLISIITVTSFGVSAYNQTDKIEASNSNPNKSKVEEVILHPDFITDVTDDKKLVGVSDNVFLGKVIKQTGTKSIEEYLPETQYSVEIIENIKGDLSGIVTVNQQGGYLEYEDGQKELVLFEGDELLVEGNTYLFSTRYLESENWYTLIPAYGNLTAETESIQDDLVENFNDALDEEIVPTELK</sequence>